<feature type="compositionally biased region" description="Low complexity" evidence="1">
    <location>
        <begin position="420"/>
        <end position="440"/>
    </location>
</feature>
<keyword evidence="3" id="KW-0732">Signal</keyword>
<feature type="region of interest" description="Disordered" evidence="1">
    <location>
        <begin position="275"/>
        <end position="544"/>
    </location>
</feature>
<keyword evidence="2" id="KW-0472">Membrane</keyword>
<keyword evidence="5" id="KW-1185">Reference proteome</keyword>
<dbReference type="EMBL" id="JBGBPQ010000031">
    <property type="protein sequence ID" value="KAL1495811.1"/>
    <property type="molecule type" value="Genomic_DNA"/>
</dbReference>
<evidence type="ECO:0000256" key="2">
    <source>
        <dbReference type="SAM" id="Phobius"/>
    </source>
</evidence>
<dbReference type="PANTHER" id="PTHR45725">
    <property type="entry name" value="FORMIN HOMOLOGY 2 FAMILY MEMBER"/>
    <property type="match status" value="1"/>
</dbReference>
<feature type="compositionally biased region" description="Polar residues" evidence="1">
    <location>
        <begin position="222"/>
        <end position="236"/>
    </location>
</feature>
<feature type="signal peptide" evidence="3">
    <location>
        <begin position="1"/>
        <end position="44"/>
    </location>
</feature>
<dbReference type="AlphaFoldDB" id="A0AB34IAJ1"/>
<feature type="transmembrane region" description="Helical" evidence="2">
    <location>
        <begin position="174"/>
        <end position="197"/>
    </location>
</feature>
<keyword evidence="2" id="KW-1133">Transmembrane helix</keyword>
<evidence type="ECO:0000256" key="1">
    <source>
        <dbReference type="SAM" id="MobiDB-lite"/>
    </source>
</evidence>
<protein>
    <recommendedName>
        <fullName evidence="6">H(+)-exporting diphosphatase</fullName>
    </recommendedName>
</protein>
<feature type="compositionally biased region" description="Pro residues" evidence="1">
    <location>
        <begin position="318"/>
        <end position="328"/>
    </location>
</feature>
<evidence type="ECO:0000313" key="5">
    <source>
        <dbReference type="Proteomes" id="UP001515480"/>
    </source>
</evidence>
<organism evidence="4 5">
    <name type="scientific">Prymnesium parvum</name>
    <name type="common">Toxic golden alga</name>
    <dbReference type="NCBI Taxonomy" id="97485"/>
    <lineage>
        <taxon>Eukaryota</taxon>
        <taxon>Haptista</taxon>
        <taxon>Haptophyta</taxon>
        <taxon>Prymnesiophyceae</taxon>
        <taxon>Prymnesiales</taxon>
        <taxon>Prymnesiaceae</taxon>
        <taxon>Prymnesium</taxon>
    </lineage>
</organism>
<comment type="caution">
    <text evidence="4">The sequence shown here is derived from an EMBL/GenBank/DDBJ whole genome shotgun (WGS) entry which is preliminary data.</text>
</comment>
<feature type="chain" id="PRO_5044214879" description="H(+)-exporting diphosphatase" evidence="3">
    <location>
        <begin position="45"/>
        <end position="544"/>
    </location>
</feature>
<gene>
    <name evidence="4" type="ORF">AB1Y20_016671</name>
</gene>
<evidence type="ECO:0000256" key="3">
    <source>
        <dbReference type="SAM" id="SignalP"/>
    </source>
</evidence>
<feature type="region of interest" description="Disordered" evidence="1">
    <location>
        <begin position="222"/>
        <end position="261"/>
    </location>
</feature>
<dbReference type="Proteomes" id="UP001515480">
    <property type="component" value="Unassembled WGS sequence"/>
</dbReference>
<feature type="compositionally biased region" description="Low complexity" evidence="1">
    <location>
        <begin position="362"/>
        <end position="383"/>
    </location>
</feature>
<dbReference type="PRINTS" id="PR01217">
    <property type="entry name" value="PRICHEXTENSN"/>
</dbReference>
<feature type="transmembrane region" description="Helical" evidence="2">
    <location>
        <begin position="111"/>
        <end position="144"/>
    </location>
</feature>
<accession>A0AB34IAJ1</accession>
<feature type="compositionally biased region" description="Pro residues" evidence="1">
    <location>
        <begin position="342"/>
        <end position="361"/>
    </location>
</feature>
<evidence type="ECO:0000313" key="4">
    <source>
        <dbReference type="EMBL" id="KAL1495811.1"/>
    </source>
</evidence>
<feature type="compositionally biased region" description="Basic and acidic residues" evidence="1">
    <location>
        <begin position="297"/>
        <end position="313"/>
    </location>
</feature>
<feature type="compositionally biased region" description="Low complexity" evidence="1">
    <location>
        <begin position="511"/>
        <end position="521"/>
    </location>
</feature>
<proteinExistence type="predicted"/>
<feature type="compositionally biased region" description="Low complexity" evidence="1">
    <location>
        <begin position="463"/>
        <end position="472"/>
    </location>
</feature>
<feature type="compositionally biased region" description="Pro residues" evidence="1">
    <location>
        <begin position="384"/>
        <end position="404"/>
    </location>
</feature>
<evidence type="ECO:0008006" key="6">
    <source>
        <dbReference type="Google" id="ProtNLM"/>
    </source>
</evidence>
<dbReference type="PANTHER" id="PTHR45725:SF1">
    <property type="entry name" value="DISHEVELLED ASSOCIATED ACTIVATOR OF MORPHOGENESIS, ISOFORM D"/>
    <property type="match status" value="1"/>
</dbReference>
<reference evidence="4 5" key="1">
    <citation type="journal article" date="2024" name="Science">
        <title>Giant polyketide synthase enzymes in the biosynthesis of giant marine polyether toxins.</title>
        <authorList>
            <person name="Fallon T.R."/>
            <person name="Shende V.V."/>
            <person name="Wierzbicki I.H."/>
            <person name="Pendleton A.L."/>
            <person name="Watervoot N.F."/>
            <person name="Auber R.P."/>
            <person name="Gonzalez D.J."/>
            <person name="Wisecaver J.H."/>
            <person name="Moore B.S."/>
        </authorList>
    </citation>
    <scope>NUCLEOTIDE SEQUENCE [LARGE SCALE GENOMIC DNA]</scope>
    <source>
        <strain evidence="4 5">12B1</strain>
    </source>
</reference>
<sequence length="544" mass="56154">MAASPRPRPSPPQPRRHARLSMPRAHPHILLLGVLLVCATRAAAYSAHGARLPSSFAGRPAAPMLARLPHSAPSAARVEAAVVAQYAEEYAEEEEPVQYTRSGGAGLLISAAGLAATICTAATSLSMTGVSATIFASIAGLFAFKLSKELSLRGVSQSYVQRTARFGLNVFQRLLVAVGALLVRTLAALVSLLVLILTKLGETVIFLAEVASRIKPDLLDGHSQTSYQPSGYSEDSTPFAKEPPRSAPLAPAAPPPPPTIAEEREIGQRLAMEQMMRRSQVASAKRLDPESSSSLKSRQDDAMRKVFESRRADQVPGRPAPASAPPRPRNLSAAYRASSTVPRPPPSAIPRPPITTAPRPPLTAANRPPLTSAPRPAATSAPRPAAPRPPAATTPRPAPAPRPAPTATTPPAAAAPPRRPANATAARPAAAAAAPTSASSLFAFQPSTAPPPPPTAPPPPAAPQSRVAAAAARPPPRAAPPPPPPPPSGVVPKPSAAQWLPRGATIPTKTASPPAGSGAAPRTNAAQWLPRSARQPDNPPPPPA</sequence>
<name>A0AB34IAJ1_PRYPA</name>
<feature type="compositionally biased region" description="Pro residues" evidence="1">
    <location>
        <begin position="448"/>
        <end position="462"/>
    </location>
</feature>
<keyword evidence="2" id="KW-0812">Transmembrane</keyword>
<dbReference type="InterPro" id="IPR051425">
    <property type="entry name" value="Formin_Homology"/>
</dbReference>
<feature type="compositionally biased region" description="Pro residues" evidence="1">
    <location>
        <begin position="473"/>
        <end position="489"/>
    </location>
</feature>